<evidence type="ECO:0000313" key="1">
    <source>
        <dbReference type="EMBL" id="GAG02904.1"/>
    </source>
</evidence>
<feature type="non-terminal residue" evidence="1">
    <location>
        <position position="263"/>
    </location>
</feature>
<evidence type="ECO:0008006" key="2">
    <source>
        <dbReference type="Google" id="ProtNLM"/>
    </source>
</evidence>
<dbReference type="Gene3D" id="2.60.40.1080">
    <property type="match status" value="2"/>
</dbReference>
<dbReference type="AlphaFoldDB" id="X0UAQ4"/>
<reference evidence="1" key="1">
    <citation type="journal article" date="2014" name="Front. Microbiol.">
        <title>High frequency of phylogenetically diverse reductive dehalogenase-homologous genes in deep subseafloor sedimentary metagenomes.</title>
        <authorList>
            <person name="Kawai M."/>
            <person name="Futagami T."/>
            <person name="Toyoda A."/>
            <person name="Takaki Y."/>
            <person name="Nishi S."/>
            <person name="Hori S."/>
            <person name="Arai W."/>
            <person name="Tsubouchi T."/>
            <person name="Morono Y."/>
            <person name="Uchiyama I."/>
            <person name="Ito T."/>
            <person name="Fujiyama A."/>
            <person name="Inagaki F."/>
            <person name="Takami H."/>
        </authorList>
    </citation>
    <scope>NUCLEOTIDE SEQUENCE</scope>
    <source>
        <strain evidence="1">Expedition CK06-06</strain>
    </source>
</reference>
<sequence>ADVKLSNLRDRQSIIVQAVYPDGITRDVTDQASFVLTNPALAKLEKNLLTPLADGKGELKVAYGGHTVTLPVEVQQATVDTPISFKLDVMPVFMKSGCNTGSCHGAARGKDGFRLSLFGFDPDGDYHRLTREISVRRINLAQPHSSLLIEKSVGAVPHTGGARFQEDSEHYATLMRWLEAGAPKDAGEVPKVVSLEIYPKGAVLDGEGATQRINVRAVYADGSDRDVTSLTTFSSNNDNSAPISKNGVVTAAKRGEAFIMARF</sequence>
<dbReference type="EMBL" id="BARS01029296">
    <property type="protein sequence ID" value="GAG02904.1"/>
    <property type="molecule type" value="Genomic_DNA"/>
</dbReference>
<proteinExistence type="predicted"/>
<dbReference type="PANTHER" id="PTHR35889">
    <property type="entry name" value="CYCLOINULO-OLIGOSACCHARIDE FRUCTANOTRANSFERASE-RELATED"/>
    <property type="match status" value="1"/>
</dbReference>
<dbReference type="PANTHER" id="PTHR35889:SF3">
    <property type="entry name" value="F-BOX DOMAIN-CONTAINING PROTEIN"/>
    <property type="match status" value="1"/>
</dbReference>
<name>X0UAQ4_9ZZZZ</name>
<comment type="caution">
    <text evidence="1">The sequence shown here is derived from an EMBL/GenBank/DDBJ whole genome shotgun (WGS) entry which is preliminary data.</text>
</comment>
<protein>
    <recommendedName>
        <fullName evidence="2">Cell surface protein</fullName>
    </recommendedName>
</protein>
<accession>X0UAQ4</accession>
<dbReference type="SUPFAM" id="SSF49373">
    <property type="entry name" value="Invasin/intimin cell-adhesion fragments"/>
    <property type="match status" value="1"/>
</dbReference>
<dbReference type="InterPro" id="IPR008964">
    <property type="entry name" value="Invasin/intimin_cell_adhesion"/>
</dbReference>
<feature type="non-terminal residue" evidence="1">
    <location>
        <position position="1"/>
    </location>
</feature>
<organism evidence="1">
    <name type="scientific">marine sediment metagenome</name>
    <dbReference type="NCBI Taxonomy" id="412755"/>
    <lineage>
        <taxon>unclassified sequences</taxon>
        <taxon>metagenomes</taxon>
        <taxon>ecological metagenomes</taxon>
    </lineage>
</organism>
<gene>
    <name evidence="1" type="ORF">S01H1_45806</name>
</gene>